<dbReference type="PANTHER" id="PTHR24061:SF528">
    <property type="entry name" value="C-FAMILY ODORANT RECEPTOR OLFCD2-RELATED"/>
    <property type="match status" value="1"/>
</dbReference>
<evidence type="ECO:0000256" key="3">
    <source>
        <dbReference type="ARBA" id="ARBA00022692"/>
    </source>
</evidence>
<dbReference type="EMBL" id="QNUK01000521">
    <property type="protein sequence ID" value="KAF5892165.1"/>
    <property type="molecule type" value="Genomic_DNA"/>
</dbReference>
<keyword evidence="13" id="KW-1185">Reference proteome</keyword>
<evidence type="ECO:0000259" key="11">
    <source>
        <dbReference type="Pfam" id="PF01094"/>
    </source>
</evidence>
<feature type="domain" description="Receptor ligand binding region" evidence="11">
    <location>
        <begin position="1"/>
        <end position="129"/>
    </location>
</feature>
<feature type="non-terminal residue" evidence="12">
    <location>
        <position position="129"/>
    </location>
</feature>
<dbReference type="PANTHER" id="PTHR24061">
    <property type="entry name" value="CALCIUM-SENSING RECEPTOR-RELATED"/>
    <property type="match status" value="1"/>
</dbReference>
<dbReference type="GO" id="GO:0005886">
    <property type="term" value="C:plasma membrane"/>
    <property type="evidence" value="ECO:0007669"/>
    <property type="project" value="UniProtKB-SubCell"/>
</dbReference>
<evidence type="ECO:0000256" key="8">
    <source>
        <dbReference type="ARBA" id="ARBA00023170"/>
    </source>
</evidence>
<dbReference type="Proteomes" id="UP000727407">
    <property type="component" value="Unassembled WGS sequence"/>
</dbReference>
<dbReference type="GO" id="GO:0004930">
    <property type="term" value="F:G protein-coupled receptor activity"/>
    <property type="evidence" value="ECO:0007669"/>
    <property type="project" value="UniProtKB-KW"/>
</dbReference>
<keyword evidence="4" id="KW-0732">Signal</keyword>
<comment type="subcellular location">
    <subcellularLocation>
        <location evidence="1">Cell membrane</location>
        <topology evidence="1">Multi-pass membrane protein</topology>
    </subcellularLocation>
</comment>
<dbReference type="InterPro" id="IPR028082">
    <property type="entry name" value="Peripla_BP_I"/>
</dbReference>
<evidence type="ECO:0000256" key="7">
    <source>
        <dbReference type="ARBA" id="ARBA00023136"/>
    </source>
</evidence>
<dbReference type="AlphaFoldDB" id="A0A8J4TBH4"/>
<evidence type="ECO:0000256" key="5">
    <source>
        <dbReference type="ARBA" id="ARBA00022989"/>
    </source>
</evidence>
<comment type="caution">
    <text evidence="12">The sequence shown here is derived from an EMBL/GenBank/DDBJ whole genome shotgun (WGS) entry which is preliminary data.</text>
</comment>
<sequence>ISYFSTCECLSDKRKYPSFLRTIPSDYFQSRALAEMVKHFGWTWVGAIRRDDDYGNSGMATFTEVAGKLGICLEYSLPFSQTYSQERVLRIVEQVKSATSRVIVGFLGTWELEILLHEFFKHNITGFQW</sequence>
<keyword evidence="10" id="KW-0807">Transducer</keyword>
<dbReference type="PRINTS" id="PR00592">
    <property type="entry name" value="CASENSINGR"/>
</dbReference>
<evidence type="ECO:0000256" key="6">
    <source>
        <dbReference type="ARBA" id="ARBA00023040"/>
    </source>
</evidence>
<dbReference type="PRINTS" id="PR00248">
    <property type="entry name" value="GPCRMGR"/>
</dbReference>
<evidence type="ECO:0000313" key="12">
    <source>
        <dbReference type="EMBL" id="KAF5892165.1"/>
    </source>
</evidence>
<name>A0A8J4TBH4_CLAMG</name>
<dbReference type="SUPFAM" id="SSF53822">
    <property type="entry name" value="Periplasmic binding protein-like I"/>
    <property type="match status" value="1"/>
</dbReference>
<dbReference type="Pfam" id="PF01094">
    <property type="entry name" value="ANF_receptor"/>
    <property type="match status" value="1"/>
</dbReference>
<keyword evidence="9" id="KW-0325">Glycoprotein</keyword>
<gene>
    <name evidence="12" type="ORF">DAT39_018122</name>
</gene>
<keyword evidence="5" id="KW-1133">Transmembrane helix</keyword>
<keyword evidence="3" id="KW-0812">Transmembrane</keyword>
<accession>A0A8J4TBH4</accession>
<dbReference type="InterPro" id="IPR000337">
    <property type="entry name" value="GPCR_3"/>
</dbReference>
<keyword evidence="8 12" id="KW-0675">Receptor</keyword>
<evidence type="ECO:0000256" key="1">
    <source>
        <dbReference type="ARBA" id="ARBA00004651"/>
    </source>
</evidence>
<dbReference type="FunFam" id="3.40.50.2300:FF:000016">
    <property type="entry name" value="Taste 1 receptor member 2"/>
    <property type="match status" value="1"/>
</dbReference>
<protein>
    <submittedName>
        <fullName evidence="12">Extracellular calcium-sensing receptor-like</fullName>
    </submittedName>
</protein>
<dbReference type="InterPro" id="IPR000068">
    <property type="entry name" value="GPCR_3_Ca_sens_rcpt-rel"/>
</dbReference>
<keyword evidence="6" id="KW-0297">G-protein coupled receptor</keyword>
<reference evidence="12" key="1">
    <citation type="submission" date="2020-07" db="EMBL/GenBank/DDBJ databases">
        <title>Clarias magur genome sequencing, assembly and annotation.</title>
        <authorList>
            <person name="Kushwaha B."/>
            <person name="Kumar R."/>
            <person name="Das P."/>
            <person name="Joshi C.G."/>
            <person name="Kumar D."/>
            <person name="Nagpure N.S."/>
            <person name="Pandey M."/>
            <person name="Agarwal S."/>
            <person name="Srivastava S."/>
            <person name="Singh M."/>
            <person name="Sahoo L."/>
            <person name="Jayasankar P."/>
            <person name="Meher P.K."/>
            <person name="Koringa P.G."/>
            <person name="Iquebal M.A."/>
            <person name="Das S.P."/>
            <person name="Bit A."/>
            <person name="Patnaik S."/>
            <person name="Patel N."/>
            <person name="Shah T.M."/>
            <person name="Hinsu A."/>
            <person name="Jena J.K."/>
        </authorList>
    </citation>
    <scope>NUCLEOTIDE SEQUENCE</scope>
    <source>
        <strain evidence="12">CIFAMagur01</strain>
        <tissue evidence="12">Testis</tissue>
    </source>
</reference>
<keyword evidence="2" id="KW-1003">Cell membrane</keyword>
<evidence type="ECO:0000256" key="10">
    <source>
        <dbReference type="ARBA" id="ARBA00023224"/>
    </source>
</evidence>
<dbReference type="Gene3D" id="3.40.50.2300">
    <property type="match status" value="2"/>
</dbReference>
<evidence type="ECO:0000313" key="13">
    <source>
        <dbReference type="Proteomes" id="UP000727407"/>
    </source>
</evidence>
<dbReference type="OrthoDB" id="5984008at2759"/>
<feature type="non-terminal residue" evidence="12">
    <location>
        <position position="1"/>
    </location>
</feature>
<proteinExistence type="predicted"/>
<evidence type="ECO:0000256" key="9">
    <source>
        <dbReference type="ARBA" id="ARBA00023180"/>
    </source>
</evidence>
<evidence type="ECO:0000256" key="2">
    <source>
        <dbReference type="ARBA" id="ARBA00022475"/>
    </source>
</evidence>
<dbReference type="InterPro" id="IPR001828">
    <property type="entry name" value="ANF_lig-bd_rcpt"/>
</dbReference>
<organism evidence="12 13">
    <name type="scientific">Clarias magur</name>
    <name type="common">Asian catfish</name>
    <name type="synonym">Macropteronotus magur</name>
    <dbReference type="NCBI Taxonomy" id="1594786"/>
    <lineage>
        <taxon>Eukaryota</taxon>
        <taxon>Metazoa</taxon>
        <taxon>Chordata</taxon>
        <taxon>Craniata</taxon>
        <taxon>Vertebrata</taxon>
        <taxon>Euteleostomi</taxon>
        <taxon>Actinopterygii</taxon>
        <taxon>Neopterygii</taxon>
        <taxon>Teleostei</taxon>
        <taxon>Ostariophysi</taxon>
        <taxon>Siluriformes</taxon>
        <taxon>Clariidae</taxon>
        <taxon>Clarias</taxon>
    </lineage>
</organism>
<keyword evidence="7" id="KW-0472">Membrane</keyword>
<evidence type="ECO:0000256" key="4">
    <source>
        <dbReference type="ARBA" id="ARBA00022729"/>
    </source>
</evidence>